<reference evidence="9 10" key="1">
    <citation type="submission" date="2021-03" db="EMBL/GenBank/DDBJ databases">
        <title>Sequencing the genomes of 1000 actinobacteria strains.</title>
        <authorList>
            <person name="Klenk H.-P."/>
        </authorList>
    </citation>
    <scope>NUCLEOTIDE SEQUENCE [LARGE SCALE GENOMIC DNA]</scope>
    <source>
        <strain evidence="9 10">DSM 44580</strain>
    </source>
</reference>
<dbReference type="Gene3D" id="3.90.1200.10">
    <property type="match status" value="1"/>
</dbReference>
<dbReference type="InterPro" id="IPR011009">
    <property type="entry name" value="Kinase-like_dom_sf"/>
</dbReference>
<name>A0ABS5ABP5_9PSEU</name>
<dbReference type="EMBL" id="JAGIOO010000001">
    <property type="protein sequence ID" value="MBP2473712.1"/>
    <property type="molecule type" value="Genomic_DNA"/>
</dbReference>
<dbReference type="Gene3D" id="3.30.200.20">
    <property type="entry name" value="Phosphorylase Kinase, domain 1"/>
    <property type="match status" value="1"/>
</dbReference>
<evidence type="ECO:0000313" key="9">
    <source>
        <dbReference type="EMBL" id="MBP2473712.1"/>
    </source>
</evidence>
<accession>A0ABS5ABP5</accession>
<dbReference type="NCBIfam" id="NF033068">
    <property type="entry name" value="APH_3p"/>
    <property type="match status" value="1"/>
</dbReference>
<protein>
    <submittedName>
        <fullName evidence="9">Kanamycin kinase/aminoglycoside 3'-phosphotransferase-2</fullName>
        <ecNumber evidence="9">2.7.1.95</ecNumber>
    </submittedName>
</protein>
<gene>
    <name evidence="9" type="ORF">JOF53_002584</name>
</gene>
<dbReference type="PIRSF" id="PIRSF000706">
    <property type="entry name" value="Kanamycin_kin"/>
    <property type="match status" value="1"/>
</dbReference>
<keyword evidence="2 7" id="KW-0808">Transferase</keyword>
<evidence type="ECO:0000256" key="6">
    <source>
        <dbReference type="ARBA" id="ARBA00023251"/>
    </source>
</evidence>
<evidence type="ECO:0000313" key="10">
    <source>
        <dbReference type="Proteomes" id="UP001519363"/>
    </source>
</evidence>
<dbReference type="Pfam" id="PF01636">
    <property type="entry name" value="APH"/>
    <property type="match status" value="1"/>
</dbReference>
<keyword evidence="5 7" id="KW-0067">ATP-binding</keyword>
<keyword evidence="10" id="KW-1185">Reference proteome</keyword>
<dbReference type="SUPFAM" id="SSF56112">
    <property type="entry name" value="Protein kinase-like (PK-like)"/>
    <property type="match status" value="1"/>
</dbReference>
<dbReference type="EC" id="2.7.1.95" evidence="9"/>
<comment type="caution">
    <text evidence="9">The sequence shown here is derived from an EMBL/GenBank/DDBJ whole genome shotgun (WGS) entry which is preliminary data.</text>
</comment>
<sequence>MAELLSRLGATYGRDWVPVTAGESGAQVWRAGGRPGDTDGRGCFIKVALHPPHPDPSFLPHEEAARCQWLAARGFPAPEVVEHGAEDGMSWLVTRALPGRPATGPWSPAQAVAAADALADLARALHALPVADCPFDRRLAVTVPLARAAAEAGAVNLADLDEEREGWPVARLLDELDRTLPATEETVVCHGDLCTPNVLLDPDTLAVTGVLDLGRLGVADRHLDLALVSRSLADNGLDADRFLASYGYPRQDWDRIAFYRLLDEFF</sequence>
<dbReference type="InterPro" id="IPR051678">
    <property type="entry name" value="AGP_Transferase"/>
</dbReference>
<keyword evidence="3 7" id="KW-0547">Nucleotide-binding</keyword>
<dbReference type="InterPro" id="IPR002575">
    <property type="entry name" value="Aminoglycoside_PTrfase"/>
</dbReference>
<dbReference type="GO" id="GO:0008910">
    <property type="term" value="F:kanamycin kinase activity"/>
    <property type="evidence" value="ECO:0007669"/>
    <property type="project" value="UniProtKB-EC"/>
</dbReference>
<organism evidence="9 10">
    <name type="scientific">Crossiella equi</name>
    <dbReference type="NCBI Taxonomy" id="130796"/>
    <lineage>
        <taxon>Bacteria</taxon>
        <taxon>Bacillati</taxon>
        <taxon>Actinomycetota</taxon>
        <taxon>Actinomycetes</taxon>
        <taxon>Pseudonocardiales</taxon>
        <taxon>Pseudonocardiaceae</taxon>
        <taxon>Crossiella</taxon>
    </lineage>
</organism>
<evidence type="ECO:0000256" key="7">
    <source>
        <dbReference type="PIRNR" id="PIRNR000706"/>
    </source>
</evidence>
<keyword evidence="6 7" id="KW-0046">Antibiotic resistance</keyword>
<dbReference type="CDD" id="cd05150">
    <property type="entry name" value="APH"/>
    <property type="match status" value="1"/>
</dbReference>
<evidence type="ECO:0000256" key="5">
    <source>
        <dbReference type="ARBA" id="ARBA00022840"/>
    </source>
</evidence>
<evidence type="ECO:0000256" key="3">
    <source>
        <dbReference type="ARBA" id="ARBA00022741"/>
    </source>
</evidence>
<dbReference type="Proteomes" id="UP001519363">
    <property type="component" value="Unassembled WGS sequence"/>
</dbReference>
<dbReference type="PANTHER" id="PTHR21310:SF41">
    <property type="entry name" value="3'-PHOSPHOTRANSFERASE, PUTATIVE-RELATED"/>
    <property type="match status" value="1"/>
</dbReference>
<evidence type="ECO:0000256" key="2">
    <source>
        <dbReference type="ARBA" id="ARBA00022679"/>
    </source>
</evidence>
<dbReference type="InterPro" id="IPR024165">
    <property type="entry name" value="Kan/Strep_kinase"/>
</dbReference>
<evidence type="ECO:0000259" key="8">
    <source>
        <dbReference type="Pfam" id="PF01636"/>
    </source>
</evidence>
<keyword evidence="4 7" id="KW-0418">Kinase</keyword>
<dbReference type="RefSeq" id="WP_086787052.1">
    <property type="nucleotide sequence ID" value="NZ_JAGIOO010000001.1"/>
</dbReference>
<evidence type="ECO:0000256" key="1">
    <source>
        <dbReference type="ARBA" id="ARBA00006219"/>
    </source>
</evidence>
<feature type="domain" description="Aminoglycoside phosphotransferase" evidence="8">
    <location>
        <begin position="49"/>
        <end position="259"/>
    </location>
</feature>
<evidence type="ECO:0000256" key="4">
    <source>
        <dbReference type="ARBA" id="ARBA00022777"/>
    </source>
</evidence>
<proteinExistence type="inferred from homology"/>
<dbReference type="PANTHER" id="PTHR21310">
    <property type="entry name" value="AMINOGLYCOSIDE PHOSPHOTRANSFERASE-RELATED-RELATED"/>
    <property type="match status" value="1"/>
</dbReference>
<comment type="similarity">
    <text evidence="1 7">Belongs to the aminoglycoside phosphotransferase family.</text>
</comment>